<dbReference type="PANTHER" id="PTHR11654">
    <property type="entry name" value="OLIGOPEPTIDE TRANSPORTER-RELATED"/>
    <property type="match status" value="1"/>
</dbReference>
<evidence type="ECO:0000256" key="8">
    <source>
        <dbReference type="SAM" id="Phobius"/>
    </source>
</evidence>
<comment type="subcellular location">
    <subcellularLocation>
        <location evidence="1">Membrane</location>
        <topology evidence="1">Multi-pass membrane protein</topology>
    </subcellularLocation>
</comment>
<comment type="similarity">
    <text evidence="2">Belongs to the major facilitator superfamily. Proton-dependent oligopeptide transporter (POT/PTR) (TC 2.A.17) family.</text>
</comment>
<feature type="region of interest" description="Disordered" evidence="7">
    <location>
        <begin position="1"/>
        <end position="31"/>
    </location>
</feature>
<keyword evidence="3 8" id="KW-0812">Transmembrane</keyword>
<dbReference type="InterPro" id="IPR000109">
    <property type="entry name" value="POT_fam"/>
</dbReference>
<evidence type="ECO:0000256" key="6">
    <source>
        <dbReference type="ARBA" id="ARBA00044504"/>
    </source>
</evidence>
<dbReference type="Pfam" id="PF00854">
    <property type="entry name" value="PTR2"/>
    <property type="match status" value="1"/>
</dbReference>
<dbReference type="OrthoDB" id="1898501at2759"/>
<dbReference type="Proteomes" id="UP000626092">
    <property type="component" value="Unassembled WGS sequence"/>
</dbReference>
<protein>
    <submittedName>
        <fullName evidence="9">Uncharacterized protein</fullName>
    </submittedName>
</protein>
<evidence type="ECO:0000256" key="5">
    <source>
        <dbReference type="ARBA" id="ARBA00023136"/>
    </source>
</evidence>
<sequence length="404" mass="43807">MNSIDGENTMENEEDNYTKDEDNYTKDGTVDYRGNPANKKKTGTWKACPYILGIECCERLAYYGMSSNLVLYFKYRLNQRNATASKYQSQWAGTCYITPLIGAFLDDSYLGRYWTIACFSTIYIFGMTLLTLSASVSGLRPACVMKEDCHPTHTQSAVTFFALYLVALGTGGIKPCISSYGVYQFDDACRGLDLDQSVQVDVIVTVPGEFAASSPPSSAAVAAAARAVGEKNRLNFCLMGIEKIAERFLQELQAAQMEIYLVMGEAAYTAHLALPSSCPKSQTSQCSHSGAPSYEKDRDILCCCYLVTGETAFTVHVSLLCSYPKTQTSQWSHSSSGTPPLTPINPPSSMPTPAKPSPSPNSNPPSPNSPTPSSTNWVSRKTTSSVSTPPIQSSSLSVSSRSSQ</sequence>
<feature type="compositionally biased region" description="Polar residues" evidence="7">
    <location>
        <begin position="328"/>
        <end position="339"/>
    </location>
</feature>
<dbReference type="EMBL" id="WJXA01000013">
    <property type="protein sequence ID" value="KAF7121291.1"/>
    <property type="molecule type" value="Genomic_DNA"/>
</dbReference>
<feature type="region of interest" description="Disordered" evidence="7">
    <location>
        <begin position="328"/>
        <end position="404"/>
    </location>
</feature>
<dbReference type="SUPFAM" id="SSF103473">
    <property type="entry name" value="MFS general substrate transporter"/>
    <property type="match status" value="1"/>
</dbReference>
<feature type="compositionally biased region" description="Pro residues" evidence="7">
    <location>
        <begin position="340"/>
        <end position="370"/>
    </location>
</feature>
<evidence type="ECO:0000256" key="7">
    <source>
        <dbReference type="SAM" id="MobiDB-lite"/>
    </source>
</evidence>
<feature type="transmembrane region" description="Helical" evidence="8">
    <location>
        <begin position="113"/>
        <end position="136"/>
    </location>
</feature>
<reference evidence="9" key="1">
    <citation type="submission" date="2019-11" db="EMBL/GenBank/DDBJ databases">
        <authorList>
            <person name="Liu Y."/>
            <person name="Hou J."/>
            <person name="Li T.-Q."/>
            <person name="Guan C.-H."/>
            <person name="Wu X."/>
            <person name="Wu H.-Z."/>
            <person name="Ling F."/>
            <person name="Zhang R."/>
            <person name="Shi X.-G."/>
            <person name="Ren J.-P."/>
            <person name="Chen E.-F."/>
            <person name="Sun J.-M."/>
        </authorList>
    </citation>
    <scope>NUCLEOTIDE SEQUENCE</scope>
    <source>
        <strain evidence="9">Adult_tree_wgs_1</strain>
        <tissue evidence="9">Leaves</tissue>
    </source>
</reference>
<keyword evidence="4 8" id="KW-1133">Transmembrane helix</keyword>
<organism evidence="9 10">
    <name type="scientific">Rhododendron simsii</name>
    <name type="common">Sims's rhododendron</name>
    <dbReference type="NCBI Taxonomy" id="118357"/>
    <lineage>
        <taxon>Eukaryota</taxon>
        <taxon>Viridiplantae</taxon>
        <taxon>Streptophyta</taxon>
        <taxon>Embryophyta</taxon>
        <taxon>Tracheophyta</taxon>
        <taxon>Spermatophyta</taxon>
        <taxon>Magnoliopsida</taxon>
        <taxon>eudicotyledons</taxon>
        <taxon>Gunneridae</taxon>
        <taxon>Pentapetalae</taxon>
        <taxon>asterids</taxon>
        <taxon>Ericales</taxon>
        <taxon>Ericaceae</taxon>
        <taxon>Ericoideae</taxon>
        <taxon>Rhodoreae</taxon>
        <taxon>Rhododendron</taxon>
    </lineage>
</organism>
<evidence type="ECO:0000256" key="3">
    <source>
        <dbReference type="ARBA" id="ARBA00022692"/>
    </source>
</evidence>
<dbReference type="GO" id="GO:0016020">
    <property type="term" value="C:membrane"/>
    <property type="evidence" value="ECO:0007669"/>
    <property type="project" value="UniProtKB-SubCell"/>
</dbReference>
<dbReference type="GO" id="GO:0022857">
    <property type="term" value="F:transmembrane transporter activity"/>
    <property type="evidence" value="ECO:0007669"/>
    <property type="project" value="InterPro"/>
</dbReference>
<comment type="similarity">
    <text evidence="6">Belongs to the major facilitator superfamily. Phosphate:H(+) symporter (TC 2.A.1.9) family.</text>
</comment>
<accession>A0A834G4B5</accession>
<dbReference type="Gene3D" id="1.20.1250.20">
    <property type="entry name" value="MFS general substrate transporter like domains"/>
    <property type="match status" value="1"/>
</dbReference>
<keyword evidence="5 8" id="KW-0472">Membrane</keyword>
<dbReference type="AlphaFoldDB" id="A0A834G4B5"/>
<comment type="caution">
    <text evidence="9">The sequence shown here is derived from an EMBL/GenBank/DDBJ whole genome shotgun (WGS) entry which is preliminary data.</text>
</comment>
<keyword evidence="10" id="KW-1185">Reference proteome</keyword>
<feature type="compositionally biased region" description="Low complexity" evidence="7">
    <location>
        <begin position="383"/>
        <end position="404"/>
    </location>
</feature>
<dbReference type="InterPro" id="IPR036259">
    <property type="entry name" value="MFS_trans_sf"/>
</dbReference>
<evidence type="ECO:0000256" key="2">
    <source>
        <dbReference type="ARBA" id="ARBA00005982"/>
    </source>
</evidence>
<evidence type="ECO:0000313" key="10">
    <source>
        <dbReference type="Proteomes" id="UP000626092"/>
    </source>
</evidence>
<evidence type="ECO:0000256" key="4">
    <source>
        <dbReference type="ARBA" id="ARBA00022989"/>
    </source>
</evidence>
<gene>
    <name evidence="9" type="ORF">RHSIM_Rhsim13G0072800</name>
</gene>
<proteinExistence type="inferred from homology"/>
<evidence type="ECO:0000313" key="9">
    <source>
        <dbReference type="EMBL" id="KAF7121291.1"/>
    </source>
</evidence>
<feature type="compositionally biased region" description="Basic and acidic residues" evidence="7">
    <location>
        <begin position="16"/>
        <end position="30"/>
    </location>
</feature>
<name>A0A834G4B5_RHOSS</name>
<evidence type="ECO:0000256" key="1">
    <source>
        <dbReference type="ARBA" id="ARBA00004141"/>
    </source>
</evidence>